<dbReference type="AlphaFoldDB" id="A0A7W7CCU8"/>
<dbReference type="Proteomes" id="UP000533598">
    <property type="component" value="Unassembled WGS sequence"/>
</dbReference>
<keyword evidence="3" id="KW-1185">Reference proteome</keyword>
<dbReference type="RefSeq" id="WP_185004608.1">
    <property type="nucleotide sequence ID" value="NZ_JACHMH010000001.1"/>
</dbReference>
<evidence type="ECO:0000313" key="2">
    <source>
        <dbReference type="EMBL" id="MBB4678778.1"/>
    </source>
</evidence>
<dbReference type="GO" id="GO:0016747">
    <property type="term" value="F:acyltransferase activity, transferring groups other than amino-acyl groups"/>
    <property type="evidence" value="ECO:0007669"/>
    <property type="project" value="InterPro"/>
</dbReference>
<evidence type="ECO:0000259" key="1">
    <source>
        <dbReference type="PROSITE" id="PS51186"/>
    </source>
</evidence>
<reference evidence="2 3" key="1">
    <citation type="submission" date="2020-08" db="EMBL/GenBank/DDBJ databases">
        <title>Sequencing the genomes of 1000 actinobacteria strains.</title>
        <authorList>
            <person name="Klenk H.-P."/>
        </authorList>
    </citation>
    <scope>NUCLEOTIDE SEQUENCE [LARGE SCALE GENOMIC DNA]</scope>
    <source>
        <strain evidence="2 3">DSM 44230</strain>
    </source>
</reference>
<name>A0A7W7CCU8_9PSEU</name>
<feature type="domain" description="N-acetyltransferase" evidence="1">
    <location>
        <begin position="107"/>
        <end position="264"/>
    </location>
</feature>
<sequence length="264" mass="27669">MIEQVSPDYLRSAEASGLLATLDGLPYVVGEHLDAVTGQRQCLAEYVDPGLLADPSALRRLRQALATTAPAAERTVLRVPPDLSPGPPWTPHLTYIRFTGKAGPVPPHVLPAETRHEPALVGWLAAAFDLAGREQGHDAGARSAELATQLLAAPDRRSYVATAGGIAVGHVTLLCAAQDEVTGRDFVELLDSLVEPDQDVSGLTADLVAAAAAHAEAEGLPLIGHVVHPVGAAASRAEAVLASLLRRGWVLDHRYYSAPPLEGA</sequence>
<dbReference type="PROSITE" id="PS51186">
    <property type="entry name" value="GNAT"/>
    <property type="match status" value="1"/>
</dbReference>
<accession>A0A7W7CCU8</accession>
<dbReference type="SUPFAM" id="SSF55729">
    <property type="entry name" value="Acyl-CoA N-acyltransferases (Nat)"/>
    <property type="match status" value="1"/>
</dbReference>
<dbReference type="EMBL" id="JACHMH010000001">
    <property type="protein sequence ID" value="MBB4678778.1"/>
    <property type="molecule type" value="Genomic_DNA"/>
</dbReference>
<dbReference type="Gene3D" id="3.40.630.30">
    <property type="match status" value="1"/>
</dbReference>
<proteinExistence type="predicted"/>
<gene>
    <name evidence="2" type="ORF">HNR67_004896</name>
</gene>
<comment type="caution">
    <text evidence="2">The sequence shown here is derived from an EMBL/GenBank/DDBJ whole genome shotgun (WGS) entry which is preliminary data.</text>
</comment>
<dbReference type="InterPro" id="IPR000182">
    <property type="entry name" value="GNAT_dom"/>
</dbReference>
<protein>
    <recommendedName>
        <fullName evidence="1">N-acetyltransferase domain-containing protein</fullName>
    </recommendedName>
</protein>
<evidence type="ECO:0000313" key="3">
    <source>
        <dbReference type="Proteomes" id="UP000533598"/>
    </source>
</evidence>
<organism evidence="2 3">
    <name type="scientific">Crossiella cryophila</name>
    <dbReference type="NCBI Taxonomy" id="43355"/>
    <lineage>
        <taxon>Bacteria</taxon>
        <taxon>Bacillati</taxon>
        <taxon>Actinomycetota</taxon>
        <taxon>Actinomycetes</taxon>
        <taxon>Pseudonocardiales</taxon>
        <taxon>Pseudonocardiaceae</taxon>
        <taxon>Crossiella</taxon>
    </lineage>
</organism>
<dbReference type="InterPro" id="IPR016181">
    <property type="entry name" value="Acyl_CoA_acyltransferase"/>
</dbReference>